<dbReference type="PROSITE" id="PS50240">
    <property type="entry name" value="TRYPSIN_DOM"/>
    <property type="match status" value="1"/>
</dbReference>
<feature type="region of interest" description="Disordered" evidence="1">
    <location>
        <begin position="41"/>
        <end position="79"/>
    </location>
</feature>
<dbReference type="InterPro" id="IPR001254">
    <property type="entry name" value="Trypsin_dom"/>
</dbReference>
<dbReference type="PROSITE" id="PS00134">
    <property type="entry name" value="TRYPSIN_HIS"/>
    <property type="match status" value="1"/>
</dbReference>
<dbReference type="Pfam" id="PF00089">
    <property type="entry name" value="Trypsin"/>
    <property type="match status" value="1"/>
</dbReference>
<gene>
    <name evidence="3" type="ORF">ACFQ1S_12315</name>
</gene>
<dbReference type="SMART" id="SM00020">
    <property type="entry name" value="Tryp_SPc"/>
    <property type="match status" value="1"/>
</dbReference>
<dbReference type="Proteomes" id="UP001597045">
    <property type="component" value="Unassembled WGS sequence"/>
</dbReference>
<keyword evidence="4" id="KW-1185">Reference proteome</keyword>
<dbReference type="InterPro" id="IPR001314">
    <property type="entry name" value="Peptidase_S1A"/>
</dbReference>
<evidence type="ECO:0000313" key="4">
    <source>
        <dbReference type="Proteomes" id="UP001597045"/>
    </source>
</evidence>
<dbReference type="EMBL" id="JBHTIS010000593">
    <property type="protein sequence ID" value="MFD1046284.1"/>
    <property type="molecule type" value="Genomic_DNA"/>
</dbReference>
<accession>A0ABW3MAI1</accession>
<proteinExistence type="predicted"/>
<dbReference type="InterPro" id="IPR043504">
    <property type="entry name" value="Peptidase_S1_PA_chymotrypsin"/>
</dbReference>
<dbReference type="InterPro" id="IPR018114">
    <property type="entry name" value="TRYPSIN_HIS"/>
</dbReference>
<feature type="compositionally biased region" description="Low complexity" evidence="1">
    <location>
        <begin position="53"/>
        <end position="64"/>
    </location>
</feature>
<evidence type="ECO:0000259" key="2">
    <source>
        <dbReference type="PROSITE" id="PS50240"/>
    </source>
</evidence>
<comment type="caution">
    <text evidence="3">The sequence shown here is derived from an EMBL/GenBank/DDBJ whole genome shotgun (WGS) entry which is preliminary data.</text>
</comment>
<dbReference type="SUPFAM" id="SSF50494">
    <property type="entry name" value="Trypsin-like serine proteases"/>
    <property type="match status" value="1"/>
</dbReference>
<sequence>MSRKPGRRPLLQLWVLLSALLVGAGTAGVFVITRPGQTVARADQQPQTQNALPAPQASTLSSTTPAPPPVSDELPFNAKLSSTNIPTPDGGVRNGGCSGSLVAPQWVVTAGHCFHDVKDVRVSGEPPYTMTVTLGKLKDTDPGGRAATVVEVRQSPTNDLAVVKLDKAIDGIQPLALNTKKPTVGQRLHFIGWGSLSPTVIVQSDHLKRGDFTVAKVTQTTLEMNPVVTRTVENSPCKDDSGGPFFTSDDNRTGTLVAIVNTGPTCPQPGREIVARIDVVADWINKQTGNSSG</sequence>
<dbReference type="Gene3D" id="2.40.10.10">
    <property type="entry name" value="Trypsin-like serine proteases"/>
    <property type="match status" value="1"/>
</dbReference>
<evidence type="ECO:0000313" key="3">
    <source>
        <dbReference type="EMBL" id="MFD1046284.1"/>
    </source>
</evidence>
<dbReference type="PANTHER" id="PTHR24260:SF136">
    <property type="entry name" value="GH08193P-RELATED"/>
    <property type="match status" value="1"/>
</dbReference>
<organism evidence="3 4">
    <name type="scientific">Kibdelosporangium lantanae</name>
    <dbReference type="NCBI Taxonomy" id="1497396"/>
    <lineage>
        <taxon>Bacteria</taxon>
        <taxon>Bacillati</taxon>
        <taxon>Actinomycetota</taxon>
        <taxon>Actinomycetes</taxon>
        <taxon>Pseudonocardiales</taxon>
        <taxon>Pseudonocardiaceae</taxon>
        <taxon>Kibdelosporangium</taxon>
    </lineage>
</organism>
<feature type="domain" description="Peptidase S1" evidence="2">
    <location>
        <begin position="59"/>
        <end position="289"/>
    </location>
</feature>
<dbReference type="PRINTS" id="PR00722">
    <property type="entry name" value="CHYMOTRYPSIN"/>
</dbReference>
<protein>
    <submittedName>
        <fullName evidence="3">S1 family peptidase</fullName>
    </submittedName>
</protein>
<reference evidence="4" key="1">
    <citation type="journal article" date="2019" name="Int. J. Syst. Evol. Microbiol.">
        <title>The Global Catalogue of Microorganisms (GCM) 10K type strain sequencing project: providing services to taxonomists for standard genome sequencing and annotation.</title>
        <authorList>
            <consortium name="The Broad Institute Genomics Platform"/>
            <consortium name="The Broad Institute Genome Sequencing Center for Infectious Disease"/>
            <person name="Wu L."/>
            <person name="Ma J."/>
        </authorList>
    </citation>
    <scope>NUCLEOTIDE SEQUENCE [LARGE SCALE GENOMIC DNA]</scope>
    <source>
        <strain evidence="4">JCM 31486</strain>
    </source>
</reference>
<evidence type="ECO:0000256" key="1">
    <source>
        <dbReference type="SAM" id="MobiDB-lite"/>
    </source>
</evidence>
<dbReference type="InterPro" id="IPR051333">
    <property type="entry name" value="CLIP_Serine_Protease"/>
</dbReference>
<dbReference type="InterPro" id="IPR009003">
    <property type="entry name" value="Peptidase_S1_PA"/>
</dbReference>
<name>A0ABW3MAI1_9PSEU</name>
<dbReference type="PANTHER" id="PTHR24260">
    <property type="match status" value="1"/>
</dbReference>